<dbReference type="AlphaFoldDB" id="B9V0S4"/>
<feature type="region of interest" description="Disordered" evidence="1">
    <location>
        <begin position="1"/>
        <end position="26"/>
    </location>
</feature>
<reference evidence="2" key="1">
    <citation type="journal article" date="2008" name="Plant Cell">
        <title>Dynamic evolution of oryza genomes is revealed by comparative genomic analysis of a genus-wide vertical data set.</title>
        <authorList>
            <person name="Ammiraju J.S."/>
            <person name="Lu F."/>
            <person name="Sanyal A."/>
            <person name="Yu Y."/>
            <person name="Song X."/>
            <person name="Jiang N."/>
            <person name="Pontaroli A.C."/>
            <person name="Rambo T."/>
            <person name="Currie J."/>
            <person name="Collura K."/>
            <person name="Talag J."/>
            <person name="Fan C."/>
            <person name="Goicoechea J.L."/>
            <person name="Zuccolo A."/>
            <person name="Chen J."/>
            <person name="Bennetzen J.L."/>
            <person name="Chen M."/>
            <person name="Jackson S."/>
            <person name="Wing R.A."/>
        </authorList>
    </citation>
    <scope>NUCLEOTIDE SEQUENCE</scope>
</reference>
<organism evidence="2">
    <name type="scientific">Oryza punctata</name>
    <name type="common">Red rice</name>
    <dbReference type="NCBI Taxonomy" id="4537"/>
    <lineage>
        <taxon>Eukaryota</taxon>
        <taxon>Viridiplantae</taxon>
        <taxon>Streptophyta</taxon>
        <taxon>Embryophyta</taxon>
        <taxon>Tracheophyta</taxon>
        <taxon>Spermatophyta</taxon>
        <taxon>Magnoliopsida</taxon>
        <taxon>Liliopsida</taxon>
        <taxon>Poales</taxon>
        <taxon>Poaceae</taxon>
        <taxon>BOP clade</taxon>
        <taxon>Oryzoideae</taxon>
        <taxon>Oryzeae</taxon>
        <taxon>Oryzinae</taxon>
        <taxon>Oryza</taxon>
    </lineage>
</organism>
<dbReference type="InterPro" id="IPR053197">
    <property type="entry name" value="F-box_SCFL_complex_component"/>
</dbReference>
<evidence type="ECO:0000256" key="1">
    <source>
        <dbReference type="SAM" id="MobiDB-lite"/>
    </source>
</evidence>
<protein>
    <submittedName>
        <fullName evidence="2">F-box family-2</fullName>
    </submittedName>
</protein>
<dbReference type="PANTHER" id="PTHR34223">
    <property type="entry name" value="OS11G0201299 PROTEIN"/>
    <property type="match status" value="1"/>
</dbReference>
<dbReference type="PANTHER" id="PTHR34223:SF80">
    <property type="entry name" value="OS11G0205900 PROTEIN"/>
    <property type="match status" value="1"/>
</dbReference>
<feature type="compositionally biased region" description="Polar residues" evidence="1">
    <location>
        <begin position="1"/>
        <end position="10"/>
    </location>
</feature>
<name>B9V0S4_ORYPU</name>
<accession>B9V0S4</accession>
<gene>
    <name evidence="2" type="ORF">OP_Ba004F03-8</name>
</gene>
<evidence type="ECO:0000313" key="2">
    <source>
        <dbReference type="EMBL" id="ACM17645.1"/>
    </source>
</evidence>
<sequence>MSVAQSSASSIKHLVGGHGHPTSYSSTMQQSLPRIELVLATSIHLIEWPMAARWGQGYTIVNRGSCRSIAAESGDWNTCPRFDDSNNCMLQEALSQAKKLVLEVKEQDFNFKMYWQRCPTFSKLKILLISLRISAILDFEALSCILRHSPVLEKLTFQFHRVEFRQKYKVEMKGSYSHMEKSSAISEHLKIVLIQCDEIDDEVIKVLKFLSTFSIHKLTSDAIHSFYIS</sequence>
<reference evidence="2" key="2">
    <citation type="submission" date="2008-09" db="EMBL/GenBank/DDBJ databases">
        <authorList>
            <person name="Ammiraju J.S.S."/>
            <person name="Lu F."/>
            <person name="Sanyal A."/>
            <person name="Song X."/>
            <person name="Jiang N."/>
            <person name="Pontaroli A.C."/>
            <person name="Rambo T."/>
            <person name="Currie J."/>
            <person name="Kollura K."/>
            <person name="Talag J."/>
            <person name="Fan C."/>
            <person name="Goicoechea J.L."/>
            <person name="Zuccolo A."/>
            <person name="Bennetzen J.L."/>
            <person name="Chen M."/>
            <person name="Jackson S."/>
            <person name="Wing R.A."/>
        </authorList>
    </citation>
    <scope>NUCLEOTIDE SEQUENCE</scope>
</reference>
<dbReference type="EMBL" id="FJ266027">
    <property type="protein sequence ID" value="ACM17645.1"/>
    <property type="molecule type" value="Genomic_DNA"/>
</dbReference>
<proteinExistence type="predicted"/>